<proteinExistence type="predicted"/>
<dbReference type="EMBL" id="KB097304">
    <property type="protein sequence ID" value="ESN97642.1"/>
    <property type="molecule type" value="Genomic_DNA"/>
</dbReference>
<dbReference type="InterPro" id="IPR007724">
    <property type="entry name" value="Poly_GlycHdrlase"/>
</dbReference>
<dbReference type="GO" id="GO:0005737">
    <property type="term" value="C:cytoplasm"/>
    <property type="evidence" value="ECO:0000318"/>
    <property type="project" value="GO_Central"/>
</dbReference>
<accession>T1FC34</accession>
<feature type="compositionally biased region" description="Gly residues" evidence="1">
    <location>
        <begin position="208"/>
        <end position="233"/>
    </location>
</feature>
<dbReference type="EnsemblMetazoa" id="HelroT177697">
    <property type="protein sequence ID" value="HelroP177697"/>
    <property type="gene ID" value="HelroG177697"/>
</dbReference>
<evidence type="ECO:0000313" key="2">
    <source>
        <dbReference type="EMBL" id="ESN97642.1"/>
    </source>
</evidence>
<reference evidence="4" key="1">
    <citation type="submission" date="2012-12" db="EMBL/GenBank/DDBJ databases">
        <authorList>
            <person name="Hellsten U."/>
            <person name="Grimwood J."/>
            <person name="Chapman J.A."/>
            <person name="Shapiro H."/>
            <person name="Aerts A."/>
            <person name="Otillar R.P."/>
            <person name="Terry A.Y."/>
            <person name="Boore J.L."/>
            <person name="Simakov O."/>
            <person name="Marletaz F."/>
            <person name="Cho S.-J."/>
            <person name="Edsinger-Gonzales E."/>
            <person name="Havlak P."/>
            <person name="Kuo D.-H."/>
            <person name="Larsson T."/>
            <person name="Lv J."/>
            <person name="Arendt D."/>
            <person name="Savage R."/>
            <person name="Osoegawa K."/>
            <person name="de Jong P."/>
            <person name="Lindberg D.R."/>
            <person name="Seaver E.C."/>
            <person name="Weisblat D.A."/>
            <person name="Putnam N.H."/>
            <person name="Grigoriev I.V."/>
            <person name="Rokhsar D.S."/>
        </authorList>
    </citation>
    <scope>NUCLEOTIDE SEQUENCE</scope>
</reference>
<dbReference type="GO" id="GO:0004649">
    <property type="term" value="F:poly(ADP-ribose) glycohydrolase activity"/>
    <property type="evidence" value="ECO:0000318"/>
    <property type="project" value="GO_Central"/>
</dbReference>
<dbReference type="GO" id="GO:1990966">
    <property type="term" value="P:ATP generation from poly-ADP-D-ribose"/>
    <property type="evidence" value="ECO:0000318"/>
    <property type="project" value="GO_Central"/>
</dbReference>
<dbReference type="GO" id="GO:0005634">
    <property type="term" value="C:nucleus"/>
    <property type="evidence" value="ECO:0000318"/>
    <property type="project" value="GO_Central"/>
</dbReference>
<dbReference type="HOGENOM" id="CLU_736260_0_0_1"/>
<feature type="compositionally biased region" description="Low complexity" evidence="1">
    <location>
        <begin position="127"/>
        <end position="140"/>
    </location>
</feature>
<evidence type="ECO:0000256" key="1">
    <source>
        <dbReference type="SAM" id="MobiDB-lite"/>
    </source>
</evidence>
<dbReference type="STRING" id="6412.T1FC34"/>
<dbReference type="EMBL" id="AMQM01006137">
    <property type="status" value="NOT_ANNOTATED_CDS"/>
    <property type="molecule type" value="Genomic_DNA"/>
</dbReference>
<feature type="region of interest" description="Disordered" evidence="1">
    <location>
        <begin position="127"/>
        <end position="167"/>
    </location>
</feature>
<sequence length="376" mass="40073">MRSPPIEKLRRFLLKGHTGLPYFLQRLALVFYLGQSESDDYVNLITDVPSSQSSPLSAPLAPLQPSSSSSSSSSLHQPIYKQLKCQTTTPATSSSLSFSSLPFSAAAAAASSSTSSSAASHRPLLPQSFFSSSPSQHQPHTAAMTSSSRSKHRYWRSTSSTNSSFSMESSVHTQSIELENSLLSSFSSSSMAIPVMSSSTSSSSSAVPGGGGSGGGNSSGGCGSSSGGGGGADEGAVGYSRRRSSGLQSFKQNDPSALIHIGYYDAGCYGGDPELQALLYWLCASYTNQSQFVYFTHGVSNISRMKVLVETVLKSDWSVGVLLSELLLWCSKKVDQLDRRERIARHDNDSADDDVVDDEDESLFDFLLNGRLKGRL</sequence>
<evidence type="ECO:0000313" key="3">
    <source>
        <dbReference type="EnsemblMetazoa" id="HelroP177697"/>
    </source>
</evidence>
<dbReference type="CTD" id="20206383"/>
<protein>
    <recommendedName>
        <fullName evidence="5">Poly(ADP-ribose) glycohydrolase</fullName>
    </recommendedName>
</protein>
<reference evidence="3" key="3">
    <citation type="submission" date="2015-06" db="UniProtKB">
        <authorList>
            <consortium name="EnsemblMetazoa"/>
        </authorList>
    </citation>
    <scope>IDENTIFICATION</scope>
</reference>
<dbReference type="Proteomes" id="UP000015101">
    <property type="component" value="Unassembled WGS sequence"/>
</dbReference>
<dbReference type="PANTHER" id="PTHR12837:SF15">
    <property type="entry name" value="POLY(ADP-RIBOSE) GLYCOHYDROLASE"/>
    <property type="match status" value="1"/>
</dbReference>
<dbReference type="EMBL" id="AMQM01006138">
    <property type="status" value="NOT_ANNOTATED_CDS"/>
    <property type="molecule type" value="Genomic_DNA"/>
</dbReference>
<dbReference type="GO" id="GO:0006282">
    <property type="term" value="P:regulation of DNA repair"/>
    <property type="evidence" value="ECO:0000318"/>
    <property type="project" value="GO_Central"/>
</dbReference>
<dbReference type="AlphaFoldDB" id="T1FC34"/>
<dbReference type="GO" id="GO:0009225">
    <property type="term" value="P:nucleotide-sugar metabolic process"/>
    <property type="evidence" value="ECO:0000318"/>
    <property type="project" value="GO_Central"/>
</dbReference>
<dbReference type="GeneID" id="20206383"/>
<feature type="region of interest" description="Disordered" evidence="1">
    <location>
        <begin position="198"/>
        <end position="238"/>
    </location>
</feature>
<evidence type="ECO:0000313" key="4">
    <source>
        <dbReference type="Proteomes" id="UP000015101"/>
    </source>
</evidence>
<keyword evidence="4" id="KW-1185">Reference proteome</keyword>
<feature type="compositionally biased region" description="Low complexity" evidence="1">
    <location>
        <begin position="198"/>
        <end position="207"/>
    </location>
</feature>
<dbReference type="PANTHER" id="PTHR12837">
    <property type="entry name" value="POLY ADP-RIBOSE GLYCOHYDROLASE"/>
    <property type="match status" value="1"/>
</dbReference>
<gene>
    <name evidence="3" type="primary">20206383</name>
    <name evidence="2" type="ORF">HELRODRAFT_177697</name>
</gene>
<dbReference type="InParanoid" id="T1FC34"/>
<dbReference type="KEGG" id="hro:HELRODRAFT_177697"/>
<dbReference type="RefSeq" id="XP_009024108.1">
    <property type="nucleotide sequence ID" value="XM_009025860.1"/>
</dbReference>
<feature type="compositionally biased region" description="Low complexity" evidence="1">
    <location>
        <begin position="157"/>
        <end position="167"/>
    </location>
</feature>
<organism evidence="3 4">
    <name type="scientific">Helobdella robusta</name>
    <name type="common">Californian leech</name>
    <dbReference type="NCBI Taxonomy" id="6412"/>
    <lineage>
        <taxon>Eukaryota</taxon>
        <taxon>Metazoa</taxon>
        <taxon>Spiralia</taxon>
        <taxon>Lophotrochozoa</taxon>
        <taxon>Annelida</taxon>
        <taxon>Clitellata</taxon>
        <taxon>Hirudinea</taxon>
        <taxon>Rhynchobdellida</taxon>
        <taxon>Glossiphoniidae</taxon>
        <taxon>Helobdella</taxon>
    </lineage>
</organism>
<evidence type="ECO:0008006" key="5">
    <source>
        <dbReference type="Google" id="ProtNLM"/>
    </source>
</evidence>
<reference evidence="2 4" key="2">
    <citation type="journal article" date="2013" name="Nature">
        <title>Insights into bilaterian evolution from three spiralian genomes.</title>
        <authorList>
            <person name="Simakov O."/>
            <person name="Marletaz F."/>
            <person name="Cho S.J."/>
            <person name="Edsinger-Gonzales E."/>
            <person name="Havlak P."/>
            <person name="Hellsten U."/>
            <person name="Kuo D.H."/>
            <person name="Larsson T."/>
            <person name="Lv J."/>
            <person name="Arendt D."/>
            <person name="Savage R."/>
            <person name="Osoegawa K."/>
            <person name="de Jong P."/>
            <person name="Grimwood J."/>
            <person name="Chapman J.A."/>
            <person name="Shapiro H."/>
            <person name="Aerts A."/>
            <person name="Otillar R.P."/>
            <person name="Terry A.Y."/>
            <person name="Boore J.L."/>
            <person name="Grigoriev I.V."/>
            <person name="Lindberg D.R."/>
            <person name="Seaver E.C."/>
            <person name="Weisblat D.A."/>
            <person name="Putnam N.H."/>
            <person name="Rokhsar D.S."/>
        </authorList>
    </citation>
    <scope>NUCLEOTIDE SEQUENCE</scope>
</reference>
<name>T1FC34_HELRO</name>
<feature type="region of interest" description="Disordered" evidence="1">
    <location>
        <begin position="55"/>
        <end position="74"/>
    </location>
</feature>
<dbReference type="GO" id="GO:0005975">
    <property type="term" value="P:carbohydrate metabolic process"/>
    <property type="evidence" value="ECO:0007669"/>
    <property type="project" value="InterPro"/>
</dbReference>